<name>A0A8S1D645_9INSE</name>
<organism evidence="1 2">
    <name type="scientific">Cloeon dipterum</name>
    <dbReference type="NCBI Taxonomy" id="197152"/>
    <lineage>
        <taxon>Eukaryota</taxon>
        <taxon>Metazoa</taxon>
        <taxon>Ecdysozoa</taxon>
        <taxon>Arthropoda</taxon>
        <taxon>Hexapoda</taxon>
        <taxon>Insecta</taxon>
        <taxon>Pterygota</taxon>
        <taxon>Palaeoptera</taxon>
        <taxon>Ephemeroptera</taxon>
        <taxon>Pisciforma</taxon>
        <taxon>Baetidae</taxon>
        <taxon>Cloeon</taxon>
    </lineage>
</organism>
<dbReference type="EMBL" id="CADEPI010000120">
    <property type="protein sequence ID" value="CAB3375899.1"/>
    <property type="molecule type" value="Genomic_DNA"/>
</dbReference>
<dbReference type="AlphaFoldDB" id="A0A8S1D645"/>
<evidence type="ECO:0000313" key="1">
    <source>
        <dbReference type="EMBL" id="CAB3375899.1"/>
    </source>
</evidence>
<protein>
    <submittedName>
        <fullName evidence="1">Uncharacterized protein</fullName>
    </submittedName>
</protein>
<gene>
    <name evidence="1" type="ORF">CLODIP_2_CD12987</name>
</gene>
<reference evidence="1 2" key="1">
    <citation type="submission" date="2020-04" db="EMBL/GenBank/DDBJ databases">
        <authorList>
            <person name="Alioto T."/>
            <person name="Alioto T."/>
            <person name="Gomez Garrido J."/>
        </authorList>
    </citation>
    <scope>NUCLEOTIDE SEQUENCE [LARGE SCALE GENOMIC DNA]</scope>
</reference>
<accession>A0A8S1D645</accession>
<sequence>MPKINKKADSGFCIYFATSSQRVAQPHRRDAEWSSLQTELQDEGIRLDLRQLNLCSWYLRTERRLLRRGHASGCRAEDAPGIRCSGAVKVDPANEPLSTRCDCWTRSRTAQDNSDNGAREDQPPGTCQHIRLLPLDRNSGSRLCFGLLRGHHVVGLSVQVT</sequence>
<proteinExistence type="predicted"/>
<keyword evidence="2" id="KW-1185">Reference proteome</keyword>
<comment type="caution">
    <text evidence="1">The sequence shown here is derived from an EMBL/GenBank/DDBJ whole genome shotgun (WGS) entry which is preliminary data.</text>
</comment>
<dbReference type="Proteomes" id="UP000494165">
    <property type="component" value="Unassembled WGS sequence"/>
</dbReference>
<evidence type="ECO:0000313" key="2">
    <source>
        <dbReference type="Proteomes" id="UP000494165"/>
    </source>
</evidence>